<keyword evidence="1" id="KW-0106">Calcium</keyword>
<proteinExistence type="predicted"/>
<evidence type="ECO:0000313" key="5">
    <source>
        <dbReference type="Proteomes" id="UP001189429"/>
    </source>
</evidence>
<keyword evidence="2" id="KW-0812">Transmembrane</keyword>
<reference evidence="4" key="1">
    <citation type="submission" date="2023-10" db="EMBL/GenBank/DDBJ databases">
        <authorList>
            <person name="Chen Y."/>
            <person name="Shah S."/>
            <person name="Dougan E. K."/>
            <person name="Thang M."/>
            <person name="Chan C."/>
        </authorList>
    </citation>
    <scope>NUCLEOTIDE SEQUENCE [LARGE SCALE GENOMIC DNA]</scope>
</reference>
<keyword evidence="2" id="KW-0472">Membrane</keyword>
<feature type="transmembrane region" description="Helical" evidence="2">
    <location>
        <begin position="24"/>
        <end position="48"/>
    </location>
</feature>
<dbReference type="InterPro" id="IPR018247">
    <property type="entry name" value="EF_Hand_1_Ca_BS"/>
</dbReference>
<organism evidence="4 5">
    <name type="scientific">Prorocentrum cordatum</name>
    <dbReference type="NCBI Taxonomy" id="2364126"/>
    <lineage>
        <taxon>Eukaryota</taxon>
        <taxon>Sar</taxon>
        <taxon>Alveolata</taxon>
        <taxon>Dinophyceae</taxon>
        <taxon>Prorocentrales</taxon>
        <taxon>Prorocentraceae</taxon>
        <taxon>Prorocentrum</taxon>
    </lineage>
</organism>
<protein>
    <recommendedName>
        <fullName evidence="3">EF-hand domain-containing protein</fullName>
    </recommendedName>
</protein>
<sequence>VGVLGHFRSLLDGGSAGDAGDGEAFVWLAGAGVVILLGLPVAVLAVMVSCGDARRGGRAARLLGREDASSSDSDADSLVEQGQALARGAALGARRWLPAVLPQSAVDRMFDSLDRDGDGFLTRADFEQAQWPMHVPVSARGASQTLSLAP</sequence>
<dbReference type="PROSITE" id="PS50222">
    <property type="entry name" value="EF_HAND_2"/>
    <property type="match status" value="1"/>
</dbReference>
<dbReference type="PROSITE" id="PS00018">
    <property type="entry name" value="EF_HAND_1"/>
    <property type="match status" value="1"/>
</dbReference>
<dbReference type="Gene3D" id="1.10.238.10">
    <property type="entry name" value="EF-hand"/>
    <property type="match status" value="1"/>
</dbReference>
<accession>A0ABN9W118</accession>
<feature type="non-terminal residue" evidence="4">
    <location>
        <position position="150"/>
    </location>
</feature>
<feature type="non-terminal residue" evidence="4">
    <location>
        <position position="1"/>
    </location>
</feature>
<gene>
    <name evidence="4" type="ORF">PCOR1329_LOCUS63041</name>
</gene>
<evidence type="ECO:0000259" key="3">
    <source>
        <dbReference type="PROSITE" id="PS50222"/>
    </source>
</evidence>
<evidence type="ECO:0000256" key="1">
    <source>
        <dbReference type="ARBA" id="ARBA00022837"/>
    </source>
</evidence>
<dbReference type="Proteomes" id="UP001189429">
    <property type="component" value="Unassembled WGS sequence"/>
</dbReference>
<evidence type="ECO:0000313" key="4">
    <source>
        <dbReference type="EMBL" id="CAK0879673.1"/>
    </source>
</evidence>
<name>A0ABN9W118_9DINO</name>
<dbReference type="EMBL" id="CAUYUJ010017987">
    <property type="protein sequence ID" value="CAK0879673.1"/>
    <property type="molecule type" value="Genomic_DNA"/>
</dbReference>
<dbReference type="InterPro" id="IPR002048">
    <property type="entry name" value="EF_hand_dom"/>
</dbReference>
<dbReference type="SUPFAM" id="SSF47473">
    <property type="entry name" value="EF-hand"/>
    <property type="match status" value="1"/>
</dbReference>
<keyword evidence="2" id="KW-1133">Transmembrane helix</keyword>
<evidence type="ECO:0000256" key="2">
    <source>
        <dbReference type="SAM" id="Phobius"/>
    </source>
</evidence>
<feature type="domain" description="EF-hand" evidence="3">
    <location>
        <begin position="101"/>
        <end position="136"/>
    </location>
</feature>
<dbReference type="InterPro" id="IPR011992">
    <property type="entry name" value="EF-hand-dom_pair"/>
</dbReference>
<comment type="caution">
    <text evidence="4">The sequence shown here is derived from an EMBL/GenBank/DDBJ whole genome shotgun (WGS) entry which is preliminary data.</text>
</comment>
<keyword evidence="5" id="KW-1185">Reference proteome</keyword>